<dbReference type="Proteomes" id="UP000450012">
    <property type="component" value="Unassembled WGS sequence"/>
</dbReference>
<comment type="caution">
    <text evidence="2">The sequence shown here is derived from an EMBL/GenBank/DDBJ whole genome shotgun (WGS) entry which is preliminary data.</text>
</comment>
<dbReference type="AlphaFoldDB" id="A0A7X4GRW4"/>
<evidence type="ECO:0000256" key="1">
    <source>
        <dbReference type="SAM" id="Phobius"/>
    </source>
</evidence>
<evidence type="ECO:0000313" key="3">
    <source>
        <dbReference type="Proteomes" id="UP000450012"/>
    </source>
</evidence>
<organism evidence="2 3">
    <name type="scientific">Duganella rivi</name>
    <dbReference type="NCBI Taxonomy" id="2666083"/>
    <lineage>
        <taxon>Bacteria</taxon>
        <taxon>Pseudomonadati</taxon>
        <taxon>Pseudomonadota</taxon>
        <taxon>Betaproteobacteria</taxon>
        <taxon>Burkholderiales</taxon>
        <taxon>Oxalobacteraceae</taxon>
        <taxon>Telluria group</taxon>
        <taxon>Duganella</taxon>
    </lineage>
</organism>
<feature type="transmembrane region" description="Helical" evidence="1">
    <location>
        <begin position="112"/>
        <end position="136"/>
    </location>
</feature>
<feature type="transmembrane region" description="Helical" evidence="1">
    <location>
        <begin position="35"/>
        <end position="58"/>
    </location>
</feature>
<accession>A0A7X4GRW4</accession>
<dbReference type="EMBL" id="WWCK01000004">
    <property type="protein sequence ID" value="MYM68060.1"/>
    <property type="molecule type" value="Genomic_DNA"/>
</dbReference>
<name>A0A7X4GRW4_9BURK</name>
<reference evidence="2 3" key="1">
    <citation type="submission" date="2019-12" db="EMBL/GenBank/DDBJ databases">
        <title>Novel species isolated from a subtropical stream in China.</title>
        <authorList>
            <person name="Lu H."/>
        </authorList>
    </citation>
    <scope>NUCLEOTIDE SEQUENCE [LARGE SCALE GENOMIC DNA]</scope>
    <source>
        <strain evidence="2 3">FT55W</strain>
    </source>
</reference>
<keyword evidence="1" id="KW-0812">Transmembrane</keyword>
<dbReference type="RefSeq" id="WP_161014601.1">
    <property type="nucleotide sequence ID" value="NZ_WWCK01000004.1"/>
</dbReference>
<keyword evidence="1" id="KW-0472">Membrane</keyword>
<protein>
    <submittedName>
        <fullName evidence="2">Uncharacterized protein</fullName>
    </submittedName>
</protein>
<evidence type="ECO:0000313" key="2">
    <source>
        <dbReference type="EMBL" id="MYM68060.1"/>
    </source>
</evidence>
<gene>
    <name evidence="2" type="ORF">GTP45_14645</name>
</gene>
<keyword evidence="3" id="KW-1185">Reference proteome</keyword>
<feature type="transmembrane region" description="Helical" evidence="1">
    <location>
        <begin position="176"/>
        <end position="199"/>
    </location>
</feature>
<keyword evidence="1" id="KW-1133">Transmembrane helix</keyword>
<sequence length="446" mass="49991">MKVLNVKSNNSNSPTIAKKLPPLKNRVVAIAENNYLRFIIWAGLLLLTTVGSFTLHLYRRRSGISDLREGCLLLVALMIYLLLMFPLHSFLREKIYALIVPKVDEKEGGRDVEMARICAVLSFGLIVLLSLIWTLLAGDYFGHAGTLAPEVASSSSTSVKPTAEDTISFLGTYGDFFGGVLNPILTFGTLIGLAITILMQRLQLRDARKEALTNGNLVRKQAFETTFFNMLNLHAENVRNLRFDPRLFYKSINPSQVKTDVIEGRAVFAEVLDYTMQGAQFAADQLAAYRKLHSEHHYILGHYYRHLYQILELIESAEVGTDKTENDAIQKSYTNILRAQISSPELVVLLLNCTNNTPDDEALRRLLIKYEFLENLPAYTGTNGMPIVWGLAPNRSYIFKEYLPRTVSAKLARPTGAFGKNEVFAKYLKAQLAIKRPAGPATRSQP</sequence>
<dbReference type="InterPro" id="IPR031709">
    <property type="entry name" value="PutAbiC"/>
</dbReference>
<feature type="transmembrane region" description="Helical" evidence="1">
    <location>
        <begin position="70"/>
        <end position="91"/>
    </location>
</feature>
<proteinExistence type="predicted"/>
<dbReference type="Pfam" id="PF16872">
    <property type="entry name" value="putAbiC"/>
    <property type="match status" value="1"/>
</dbReference>